<keyword evidence="1" id="KW-0812">Transmembrane</keyword>
<comment type="caution">
    <text evidence="2">The sequence shown here is derived from an EMBL/GenBank/DDBJ whole genome shotgun (WGS) entry which is preliminary data.</text>
</comment>
<evidence type="ECO:0000256" key="1">
    <source>
        <dbReference type="SAM" id="Phobius"/>
    </source>
</evidence>
<keyword evidence="1" id="KW-0472">Membrane</keyword>
<dbReference type="EMBL" id="JARJCW010000102">
    <property type="protein sequence ID" value="KAJ7194023.1"/>
    <property type="molecule type" value="Genomic_DNA"/>
</dbReference>
<feature type="transmembrane region" description="Helical" evidence="1">
    <location>
        <begin position="100"/>
        <end position="118"/>
    </location>
</feature>
<sequence length="231" mass="24758">LQRTTPVGTYSTPGIAIFVLGRLSDVPLQYLMFSKGWAVKGLVAVGLRASNLLVTSGPGVAGLGSVPTLLTGMYAVAGLRHVRYPIWCWSSGTPTSLRVVAYNTAVNTVSTLVAVNALTSAPYPIFGDFVDCIGWKQWAGLALFATGISMELLAEASRKRFKQDPKNRGKIDDTGLWCGSLGATAALTTFSIFDFLLRGIPEISSYMAAKYGAQWEDHKRRVPSALIPGIL</sequence>
<accession>A0AAD6UT32</accession>
<keyword evidence="1" id="KW-1133">Transmembrane helix</keyword>
<gene>
    <name evidence="2" type="ORF">GGX14DRAFT_476776</name>
</gene>
<feature type="non-terminal residue" evidence="2">
    <location>
        <position position="1"/>
    </location>
</feature>
<proteinExistence type="predicted"/>
<dbReference type="AlphaFoldDB" id="A0AAD6UT32"/>
<name>A0AAD6UT32_9AGAR</name>
<feature type="transmembrane region" description="Helical" evidence="1">
    <location>
        <begin position="175"/>
        <end position="197"/>
    </location>
</feature>
<organism evidence="2 3">
    <name type="scientific">Mycena pura</name>
    <dbReference type="NCBI Taxonomy" id="153505"/>
    <lineage>
        <taxon>Eukaryota</taxon>
        <taxon>Fungi</taxon>
        <taxon>Dikarya</taxon>
        <taxon>Basidiomycota</taxon>
        <taxon>Agaricomycotina</taxon>
        <taxon>Agaricomycetes</taxon>
        <taxon>Agaricomycetidae</taxon>
        <taxon>Agaricales</taxon>
        <taxon>Marasmiineae</taxon>
        <taxon>Mycenaceae</taxon>
        <taxon>Mycena</taxon>
    </lineage>
</organism>
<feature type="transmembrane region" description="Helical" evidence="1">
    <location>
        <begin position="60"/>
        <end position="79"/>
    </location>
</feature>
<dbReference type="Gene3D" id="1.20.120.1630">
    <property type="match status" value="1"/>
</dbReference>
<feature type="transmembrane region" description="Helical" evidence="1">
    <location>
        <begin position="138"/>
        <end position="154"/>
    </location>
</feature>
<keyword evidence="3" id="KW-1185">Reference proteome</keyword>
<dbReference type="InterPro" id="IPR010721">
    <property type="entry name" value="UstE-like"/>
</dbReference>
<protein>
    <submittedName>
        <fullName evidence="2">Uncharacterized protein</fullName>
    </submittedName>
</protein>
<dbReference type="Proteomes" id="UP001219525">
    <property type="component" value="Unassembled WGS sequence"/>
</dbReference>
<evidence type="ECO:0000313" key="3">
    <source>
        <dbReference type="Proteomes" id="UP001219525"/>
    </source>
</evidence>
<evidence type="ECO:0000313" key="2">
    <source>
        <dbReference type="EMBL" id="KAJ7194023.1"/>
    </source>
</evidence>
<reference evidence="2" key="1">
    <citation type="submission" date="2023-03" db="EMBL/GenBank/DDBJ databases">
        <title>Massive genome expansion in bonnet fungi (Mycena s.s.) driven by repeated elements and novel gene families across ecological guilds.</title>
        <authorList>
            <consortium name="Lawrence Berkeley National Laboratory"/>
            <person name="Harder C.B."/>
            <person name="Miyauchi S."/>
            <person name="Viragh M."/>
            <person name="Kuo A."/>
            <person name="Thoen E."/>
            <person name="Andreopoulos B."/>
            <person name="Lu D."/>
            <person name="Skrede I."/>
            <person name="Drula E."/>
            <person name="Henrissat B."/>
            <person name="Morin E."/>
            <person name="Kohler A."/>
            <person name="Barry K."/>
            <person name="LaButti K."/>
            <person name="Morin E."/>
            <person name="Salamov A."/>
            <person name="Lipzen A."/>
            <person name="Mereny Z."/>
            <person name="Hegedus B."/>
            <person name="Baldrian P."/>
            <person name="Stursova M."/>
            <person name="Weitz H."/>
            <person name="Taylor A."/>
            <person name="Grigoriev I.V."/>
            <person name="Nagy L.G."/>
            <person name="Martin F."/>
            <person name="Kauserud H."/>
        </authorList>
    </citation>
    <scope>NUCLEOTIDE SEQUENCE</scope>
    <source>
        <strain evidence="2">9144</strain>
    </source>
</reference>
<dbReference type="Pfam" id="PF06966">
    <property type="entry name" value="DUF1295"/>
    <property type="match status" value="1"/>
</dbReference>